<keyword evidence="7" id="KW-0472">Membrane</keyword>
<keyword evidence="8" id="KW-0998">Cell outer membrane</keyword>
<evidence type="ECO:0000313" key="11">
    <source>
        <dbReference type="Proteomes" id="UP000067738"/>
    </source>
</evidence>
<dbReference type="InterPro" id="IPR000668">
    <property type="entry name" value="Peptidase_C1A_C"/>
</dbReference>
<dbReference type="SUPFAM" id="SSF51126">
    <property type="entry name" value="Pectin lyase-like"/>
    <property type="match status" value="1"/>
</dbReference>
<sequence length="1403" mass="154666">MKHFKKFFIFFILFMVLVPISFASDNVTLNDDQLALNDNNDVLTSSNIYFDSHASIDGNGSKSSPYNYLTYNRLSDDSVAYFASGEYTLDGTKYFNNLTIIGQDSSNTIIKSYSLQIYSQDSLFISDITLNGLTIYNNKNFTASNVIFENNNGAYKGSYDNVFGGAIYSSKGNVLIESSTFRNNHATYGGAIYSSNTNLKVIDSTFDSNYAYKYGGAIASESNSDLTVINTLFNNCYTLTNAGGAIYAKESTLNVKKSNFTSCNATFGGAICDLNSNSIIDSINANNNIVNYQGGAIYKMYGTITVSSSSFDSNKALSGGALFIDNSSEVSIKSSKFNSNEATYEGGAIYTILNINESVTSNTYNNNKASKEKNYYKSLGYDLVIGNGNYVQFVGDFSFNGVLPSKYDLRDYNQVTSVKNQKGSGNCWAFTSLAALESCILKASTQSFDLSEENMKNVMALYSDYGWQLTTNKGGYDDMGVGYLVSWLGAIQEDLETFSDWSVLSPVLNSTIHVQNIIYLTRSDYTDNDAIKEALIKYGAVATGVYYSVSYMKSNNYYYPGTTGPNHAVTIVGWDDNYSRSNFKTSPPGDGAWICKNSWGETWGNNGYFYVSYYDTKCARLGDYDKSTYTIILNDTVHYDKNYQYDIIGITDYLITGKDTVWYKNTFNATGNELLNAFSTYFNATSEWTAQIYVNNALKLTQNGKADAGYYTFNLNQNIPLKTGDTFTIVLKISTDNLASVPISEKVRSNRILYSEGVSFFSIDGKNWIDLFNYKADMPEYGHTYDSQVACIKAFTSNQLTSNIYLNYPKVVNINSSFDIVATVKDASGSLINQGKVTFTIDSKNYTASVVNGKATIKTQLKSEGSYNILASYEDSYYSNSLVSNIINADNIITYLKISISDIYYGDKLGIDNTLTQNGLNVSGYVNVKIGSKTYSLVSNTKTSINDLFNPGKYVAIASYNNESATTSFIVSKIPLSMSLNILKTDVDSVNITVKLSKSINETVVVKVNSKSYNVKSTNGMASLSLSGLDYGEYGVKASFSNDYYQNASDSGNFSVDYIKTKLEADDLVMYYHDNSRFYVTLKDKNNNPLSNQNITILLNGVENKRTTKDDGSASLAINLNSGNYNVVVSYSGDGKYVNSTISRNITVKSTVISSDVVKYYRNGTHFYATILDYDGNKVVDVDVKMNINGVFYTRKTNSDGIARLNLNLIPGKYVLTVYNPVTGEKAANNITVLSRLVENNDLVKYYRNASRYSVKVLDDKGSPIAGVTVTFNINGVFYDRLTNSDGVASLAINLIPGKYTITAQYGYSKVSNTITVLSIIKANDITMNYRDGTKFKATILDGNGNPYPNQAVTFNINGVFYTRISDSTGVANLNINLQSGKYIITTIFNGLSASNTIVIKST</sequence>
<dbReference type="PROSITE" id="PS00139">
    <property type="entry name" value="THIOL_PROTEASE_CYS"/>
    <property type="match status" value="1"/>
</dbReference>
<dbReference type="EMBL" id="CP011266">
    <property type="protein sequence ID" value="ALT70049.1"/>
    <property type="molecule type" value="Genomic_DNA"/>
</dbReference>
<dbReference type="InterPro" id="IPR008964">
    <property type="entry name" value="Invasin/intimin_cell_adhesion"/>
</dbReference>
<dbReference type="SUPFAM" id="SSF54001">
    <property type="entry name" value="Cysteine proteinases"/>
    <property type="match status" value="1"/>
</dbReference>
<dbReference type="PATRIC" id="fig|230361.4.peg.2367"/>
<comment type="similarity">
    <text evidence="4">Belongs to the peptidase C1 family.</text>
</comment>
<evidence type="ECO:0000259" key="9">
    <source>
        <dbReference type="SMART" id="SM00645"/>
    </source>
</evidence>
<comment type="subcellular location">
    <subcellularLocation>
        <location evidence="1">Cell envelope</location>
    </subcellularLocation>
    <subcellularLocation>
        <location evidence="2">Cell outer membrane</location>
    </subcellularLocation>
    <subcellularLocation>
        <location evidence="3">Secreted</location>
    </subcellularLocation>
</comment>
<evidence type="ECO:0000256" key="1">
    <source>
        <dbReference type="ARBA" id="ARBA00004196"/>
    </source>
</evidence>
<evidence type="ECO:0000256" key="8">
    <source>
        <dbReference type="ARBA" id="ARBA00023237"/>
    </source>
</evidence>
<dbReference type="KEGG" id="mmil:sm9_2293"/>
<keyword evidence="10" id="KW-0645">Protease</keyword>
<evidence type="ECO:0000256" key="5">
    <source>
        <dbReference type="ARBA" id="ARBA00022525"/>
    </source>
</evidence>
<dbReference type="InterPro" id="IPR040528">
    <property type="entry name" value="Lectin-like"/>
</dbReference>
<protein>
    <submittedName>
        <fullName evidence="10">Adhesin-like protein with cysteine protease domain</fullName>
    </submittedName>
</protein>
<feature type="domain" description="Peptidase C1A papain C-terminal" evidence="9">
    <location>
        <begin position="403"/>
        <end position="616"/>
    </location>
</feature>
<proteinExistence type="inferred from homology"/>
<dbReference type="SUPFAM" id="SSF49373">
    <property type="entry name" value="Invasin/intimin cell-adhesion fragments"/>
    <property type="match status" value="2"/>
</dbReference>
<accession>A0A0U3EEI5</accession>
<dbReference type="SMART" id="SM00645">
    <property type="entry name" value="Pept_C1"/>
    <property type="match status" value="1"/>
</dbReference>
<dbReference type="InterPro" id="IPR038765">
    <property type="entry name" value="Papain-like_cys_pep_sf"/>
</dbReference>
<dbReference type="InterPro" id="IPR013128">
    <property type="entry name" value="Peptidase_C1A"/>
</dbReference>
<dbReference type="NCBIfam" id="TIGR01376">
    <property type="entry name" value="POMP_repeat"/>
    <property type="match status" value="2"/>
</dbReference>
<dbReference type="GO" id="GO:0008234">
    <property type="term" value="F:cysteine-type peptidase activity"/>
    <property type="evidence" value="ECO:0007669"/>
    <property type="project" value="InterPro"/>
</dbReference>
<evidence type="ECO:0000256" key="4">
    <source>
        <dbReference type="ARBA" id="ARBA00008455"/>
    </source>
</evidence>
<gene>
    <name evidence="10" type="ORF">sm9_2293</name>
</gene>
<dbReference type="Gene3D" id="2.60.40.10">
    <property type="entry name" value="Immunoglobulins"/>
    <property type="match status" value="4"/>
</dbReference>
<keyword evidence="11" id="KW-1185">Reference proteome</keyword>
<dbReference type="CDD" id="cd02619">
    <property type="entry name" value="Peptidase_C1"/>
    <property type="match status" value="1"/>
</dbReference>
<dbReference type="GO" id="GO:0005576">
    <property type="term" value="C:extracellular region"/>
    <property type="evidence" value="ECO:0007669"/>
    <property type="project" value="UniProtKB-SubCell"/>
</dbReference>
<dbReference type="Proteomes" id="UP000067738">
    <property type="component" value="Chromosome"/>
</dbReference>
<evidence type="ECO:0000256" key="3">
    <source>
        <dbReference type="ARBA" id="ARBA00004613"/>
    </source>
</evidence>
<dbReference type="InterPro" id="IPR003368">
    <property type="entry name" value="POMP_repeat"/>
</dbReference>
<dbReference type="GO" id="GO:0006508">
    <property type="term" value="P:proteolysis"/>
    <property type="evidence" value="ECO:0007669"/>
    <property type="project" value="UniProtKB-KW"/>
</dbReference>
<organism evidence="10 11">
    <name type="scientific">Methanobrevibacter millerae</name>
    <dbReference type="NCBI Taxonomy" id="230361"/>
    <lineage>
        <taxon>Archaea</taxon>
        <taxon>Methanobacteriati</taxon>
        <taxon>Methanobacteriota</taxon>
        <taxon>Methanomada group</taxon>
        <taxon>Methanobacteria</taxon>
        <taxon>Methanobacteriales</taxon>
        <taxon>Methanobacteriaceae</taxon>
        <taxon>Methanobrevibacter</taxon>
    </lineage>
</organism>
<keyword evidence="10" id="KW-0378">Hydrolase</keyword>
<evidence type="ECO:0000256" key="2">
    <source>
        <dbReference type="ARBA" id="ARBA00004442"/>
    </source>
</evidence>
<reference evidence="10 11" key="1">
    <citation type="submission" date="2015-04" db="EMBL/GenBank/DDBJ databases">
        <title>The complete genome sequence of the rumen methanogen Methanobrevibacter millerae SM9.</title>
        <authorList>
            <person name="Leahy S.C."/>
            <person name="Kelly W.J."/>
            <person name="Pacheco D.M."/>
            <person name="Li D."/>
            <person name="Altermann E."/>
            <person name="Attwood G.T."/>
        </authorList>
    </citation>
    <scope>NUCLEOTIDE SEQUENCE [LARGE SCALE GENOMIC DNA]</scope>
    <source>
        <strain evidence="10 11">SM9</strain>
    </source>
</reference>
<dbReference type="Pfam" id="PF18560">
    <property type="entry name" value="Lectin_like"/>
    <property type="match status" value="1"/>
</dbReference>
<dbReference type="Pfam" id="PF02415">
    <property type="entry name" value="Chlam_PMP"/>
    <property type="match status" value="1"/>
</dbReference>
<name>A0A0U3EEI5_9EURY</name>
<evidence type="ECO:0000313" key="10">
    <source>
        <dbReference type="EMBL" id="ALT70049.1"/>
    </source>
</evidence>
<dbReference type="InterPro" id="IPR013783">
    <property type="entry name" value="Ig-like_fold"/>
</dbReference>
<dbReference type="InterPro" id="IPR011050">
    <property type="entry name" value="Pectin_lyase_fold/virulence"/>
</dbReference>
<dbReference type="Pfam" id="PF00112">
    <property type="entry name" value="Peptidase_C1"/>
    <property type="match status" value="1"/>
</dbReference>
<keyword evidence="6" id="KW-0732">Signal</keyword>
<dbReference type="InterPro" id="IPR000169">
    <property type="entry name" value="Pept_cys_AS"/>
</dbReference>
<evidence type="ECO:0000256" key="6">
    <source>
        <dbReference type="ARBA" id="ARBA00022729"/>
    </source>
</evidence>
<keyword evidence="5" id="KW-0964">Secreted</keyword>
<dbReference type="PANTHER" id="PTHR12411">
    <property type="entry name" value="CYSTEINE PROTEASE FAMILY C1-RELATED"/>
    <property type="match status" value="1"/>
</dbReference>
<evidence type="ECO:0000256" key="7">
    <source>
        <dbReference type="ARBA" id="ARBA00023136"/>
    </source>
</evidence>
<dbReference type="Gene3D" id="3.90.70.10">
    <property type="entry name" value="Cysteine proteinases"/>
    <property type="match status" value="1"/>
</dbReference>